<feature type="compositionally biased region" description="Polar residues" evidence="1">
    <location>
        <begin position="632"/>
        <end position="641"/>
    </location>
</feature>
<proteinExistence type="predicted"/>
<feature type="compositionally biased region" description="Basic and acidic residues" evidence="1">
    <location>
        <begin position="735"/>
        <end position="749"/>
    </location>
</feature>
<evidence type="ECO:0000313" key="3">
    <source>
        <dbReference type="Proteomes" id="UP001642483"/>
    </source>
</evidence>
<keyword evidence="3" id="KW-1185">Reference proteome</keyword>
<protein>
    <recommendedName>
        <fullName evidence="4">Altered inheritance of mitochondria protein 21</fullName>
    </recommendedName>
</protein>
<feature type="compositionally biased region" description="Basic and acidic residues" evidence="1">
    <location>
        <begin position="576"/>
        <end position="597"/>
    </location>
</feature>
<feature type="compositionally biased region" description="Low complexity" evidence="1">
    <location>
        <begin position="458"/>
        <end position="495"/>
    </location>
</feature>
<organism evidence="2 3">
    <name type="scientific">Clavelina lepadiformis</name>
    <name type="common">Light-bulb sea squirt</name>
    <name type="synonym">Ascidia lepadiformis</name>
    <dbReference type="NCBI Taxonomy" id="159417"/>
    <lineage>
        <taxon>Eukaryota</taxon>
        <taxon>Metazoa</taxon>
        <taxon>Chordata</taxon>
        <taxon>Tunicata</taxon>
        <taxon>Ascidiacea</taxon>
        <taxon>Aplousobranchia</taxon>
        <taxon>Clavelinidae</taxon>
        <taxon>Clavelina</taxon>
    </lineage>
</organism>
<feature type="region of interest" description="Disordered" evidence="1">
    <location>
        <begin position="216"/>
        <end position="267"/>
    </location>
</feature>
<evidence type="ECO:0008006" key="4">
    <source>
        <dbReference type="Google" id="ProtNLM"/>
    </source>
</evidence>
<feature type="compositionally biased region" description="Low complexity" evidence="1">
    <location>
        <begin position="152"/>
        <end position="168"/>
    </location>
</feature>
<dbReference type="Proteomes" id="UP001642483">
    <property type="component" value="Unassembled WGS sequence"/>
</dbReference>
<feature type="compositionally biased region" description="Basic and acidic residues" evidence="1">
    <location>
        <begin position="112"/>
        <end position="122"/>
    </location>
</feature>
<feature type="compositionally biased region" description="Polar residues" evidence="1">
    <location>
        <begin position="547"/>
        <end position="556"/>
    </location>
</feature>
<name>A0ABP0FSI7_CLALP</name>
<reference evidence="2 3" key="1">
    <citation type="submission" date="2024-02" db="EMBL/GenBank/DDBJ databases">
        <authorList>
            <person name="Daric V."/>
            <person name="Darras S."/>
        </authorList>
    </citation>
    <scope>NUCLEOTIDE SEQUENCE [LARGE SCALE GENOMIC DNA]</scope>
</reference>
<feature type="region of interest" description="Disordered" evidence="1">
    <location>
        <begin position="932"/>
        <end position="957"/>
    </location>
</feature>
<accession>A0ABP0FSI7</accession>
<feature type="compositionally biased region" description="Basic and acidic residues" evidence="1">
    <location>
        <begin position="174"/>
        <end position="184"/>
    </location>
</feature>
<feature type="region of interest" description="Disordered" evidence="1">
    <location>
        <begin position="627"/>
        <end position="880"/>
    </location>
</feature>
<evidence type="ECO:0000313" key="2">
    <source>
        <dbReference type="EMBL" id="CAK8682611.1"/>
    </source>
</evidence>
<evidence type="ECO:0000256" key="1">
    <source>
        <dbReference type="SAM" id="MobiDB-lite"/>
    </source>
</evidence>
<sequence length="957" mass="106405">MASSDSEEAESILINLNKTRQLWSSKAELGTADYLIPKSPVSQTSTHARMANGTVQTEKEPANIEVVKSDDQVVEDYELPDIQAMRSQWEVPKSKRKPIVPLPSTKSPAVIAREKSQKRQTDENLEPVNRVETPDEEPYEVELNKLKEQFESAAKATSSNKSTSNQKSPVSKAAIKEHVSRFEVEGPINTTEIDTPEHRVETENLAVNLTDLKSQFESRKDEHLVTPDLTKTHRKSLRDSSHQSLIQAATPSDSSSPEVVRPDDTDNQIEHYEVELGELKKRFEQDRAVSNRIKPPVSLPQKRLSPTKDTTSCEDNDASPKVETVRSSEAVYDEMIGEESVKDRLQRYKSMTESDRPTQVTVTRQVSQKVEQEKYIAKRPVSPAVRKESEKVDSVGNTKTDHSSIEVVKSPPAGTKVTPEYVPSVDLRQTKALFEVSDAKPPALYKKRHSTDPTIPQSPSRTGRRSVSGSQSSRSPSNHSGVSSPSPSGSRSKSPAVVESLGSDFNPESEETMSEVVRPPPAGTKETPTYVPAVKVSSMKSMFEQPKSATSPTSSDDAPRRRQLRKADWANGNEETEVKTVSEKKAVPEGSYEDRQGVVRPHTAGTKERPSYNLSSDFLKSRAAIFDAPSPKQYSPRNTIKSDAPNHTAEVVSERDQASDLDYTPSTSLTDAKKRFEDGQPASAEQQDPQKLKDDLEVVPAADLQSARNVFEAKPDEEKEPAPRKEQIDIAQEANEAKQRDQEVIQAKEQEEEAVQEEEEQEQEEEQSQQQDEPEQPDEVKETNNEPDEEDKDVEEQTPKVSDKEVKQIEETHEENSRQEDSDQAAEEETPEKGESDSETEGEYLLENNKQLSDEEAAGVTPVRVAVSDSPPPEVEPVELVEEVDNVQGEATEDGEDKKEVVLPEQVECSKDDSPANENGVENIAIKEKQKDLLEATQNGDANFSEEATADGHNYLE</sequence>
<feature type="compositionally biased region" description="Polar residues" evidence="1">
    <location>
        <begin position="242"/>
        <end position="257"/>
    </location>
</feature>
<gene>
    <name evidence="2" type="ORF">CVLEPA_LOCUS13272</name>
</gene>
<feature type="compositionally biased region" description="Basic and acidic residues" evidence="1">
    <location>
        <begin position="795"/>
        <end position="821"/>
    </location>
</feature>
<feature type="compositionally biased region" description="Acidic residues" evidence="1">
    <location>
        <begin position="785"/>
        <end position="794"/>
    </location>
</feature>
<feature type="compositionally biased region" description="Basic and acidic residues" evidence="1">
    <location>
        <begin position="216"/>
        <end position="225"/>
    </location>
</feature>
<feature type="compositionally biased region" description="Basic and acidic residues" evidence="1">
    <location>
        <begin position="385"/>
        <end position="404"/>
    </location>
</feature>
<feature type="compositionally biased region" description="Basic and acidic residues" evidence="1">
    <location>
        <begin position="557"/>
        <end position="568"/>
    </location>
</feature>
<feature type="compositionally biased region" description="Basic and acidic residues" evidence="1">
    <location>
        <begin position="711"/>
        <end position="728"/>
    </location>
</feature>
<dbReference type="EMBL" id="CAWYQH010000096">
    <property type="protein sequence ID" value="CAK8682611.1"/>
    <property type="molecule type" value="Genomic_DNA"/>
</dbReference>
<feature type="region of interest" description="Disordered" evidence="1">
    <location>
        <begin position="375"/>
        <end position="615"/>
    </location>
</feature>
<feature type="compositionally biased region" description="Acidic residues" evidence="1">
    <location>
        <begin position="750"/>
        <end position="777"/>
    </location>
</feature>
<feature type="region of interest" description="Disordered" evidence="1">
    <location>
        <begin position="283"/>
        <end position="326"/>
    </location>
</feature>
<feature type="region of interest" description="Disordered" evidence="1">
    <location>
        <begin position="88"/>
        <end position="200"/>
    </location>
</feature>
<comment type="caution">
    <text evidence="2">The sequence shown here is derived from an EMBL/GenBank/DDBJ whole genome shotgun (WGS) entry which is preliminary data.</text>
</comment>